<dbReference type="AlphaFoldDB" id="A0A927WPH2"/>
<organism evidence="2 3">
    <name type="scientific">Selenomonas ruminantium</name>
    <dbReference type="NCBI Taxonomy" id="971"/>
    <lineage>
        <taxon>Bacteria</taxon>
        <taxon>Bacillati</taxon>
        <taxon>Bacillota</taxon>
        <taxon>Negativicutes</taxon>
        <taxon>Selenomonadales</taxon>
        <taxon>Selenomonadaceae</taxon>
        <taxon>Selenomonas</taxon>
    </lineage>
</organism>
<dbReference type="InterPro" id="IPR010982">
    <property type="entry name" value="Lambda_DNA-bd_dom_sf"/>
</dbReference>
<reference evidence="2" key="1">
    <citation type="submission" date="2019-04" db="EMBL/GenBank/DDBJ databases">
        <title>Evolution of Biomass-Degrading Anaerobic Consortia Revealed by Metagenomics.</title>
        <authorList>
            <person name="Peng X."/>
        </authorList>
    </citation>
    <scope>NUCLEOTIDE SEQUENCE</scope>
    <source>
        <strain evidence="2">SIG242</strain>
    </source>
</reference>
<protein>
    <submittedName>
        <fullName evidence="2">Helix-turn-helix transcriptional regulator</fullName>
    </submittedName>
</protein>
<name>A0A927WPH2_SELRU</name>
<comment type="caution">
    <text evidence="2">The sequence shown here is derived from an EMBL/GenBank/DDBJ whole genome shotgun (WGS) entry which is preliminary data.</text>
</comment>
<dbReference type="PROSITE" id="PS50943">
    <property type="entry name" value="HTH_CROC1"/>
    <property type="match status" value="1"/>
</dbReference>
<dbReference type="GO" id="GO:0003677">
    <property type="term" value="F:DNA binding"/>
    <property type="evidence" value="ECO:0007669"/>
    <property type="project" value="InterPro"/>
</dbReference>
<feature type="domain" description="HTH cro/C1-type" evidence="1">
    <location>
        <begin position="21"/>
        <end position="63"/>
    </location>
</feature>
<evidence type="ECO:0000313" key="3">
    <source>
        <dbReference type="Proteomes" id="UP000772151"/>
    </source>
</evidence>
<gene>
    <name evidence="2" type="ORF">E7203_07300</name>
</gene>
<evidence type="ECO:0000313" key="2">
    <source>
        <dbReference type="EMBL" id="MBE6085254.1"/>
    </source>
</evidence>
<dbReference type="EMBL" id="SVCA01000005">
    <property type="protein sequence ID" value="MBE6085254.1"/>
    <property type="molecule type" value="Genomic_DNA"/>
</dbReference>
<dbReference type="SUPFAM" id="SSF47413">
    <property type="entry name" value="lambda repressor-like DNA-binding domains"/>
    <property type="match status" value="1"/>
</dbReference>
<evidence type="ECO:0000259" key="1">
    <source>
        <dbReference type="PROSITE" id="PS50943"/>
    </source>
</evidence>
<dbReference type="Gene3D" id="1.10.260.40">
    <property type="entry name" value="lambda repressor-like DNA-binding domains"/>
    <property type="match status" value="1"/>
</dbReference>
<dbReference type="Proteomes" id="UP000772151">
    <property type="component" value="Unassembled WGS sequence"/>
</dbReference>
<dbReference type="InterPro" id="IPR001387">
    <property type="entry name" value="Cro/C1-type_HTH"/>
</dbReference>
<sequence>MYVVDGNKLQTAIAKSEKLISEVQREAGLNGNTLYRLVNKGGNARLSTIGKVARVLKCDIADLVEEG</sequence>
<dbReference type="Pfam" id="PF13443">
    <property type="entry name" value="HTH_26"/>
    <property type="match status" value="1"/>
</dbReference>
<accession>A0A927WPH2</accession>
<dbReference type="RefSeq" id="WP_173878352.1">
    <property type="nucleotide sequence ID" value="NZ_SVCA01000005.1"/>
</dbReference>
<proteinExistence type="predicted"/>